<evidence type="ECO:0000256" key="1">
    <source>
        <dbReference type="SAM" id="Coils"/>
    </source>
</evidence>
<feature type="coiled-coil region" evidence="1">
    <location>
        <begin position="107"/>
        <end position="134"/>
    </location>
</feature>
<evidence type="ECO:0000313" key="2">
    <source>
        <dbReference type="EMBL" id="GAT61385.1"/>
    </source>
</evidence>
<reference evidence="2" key="1">
    <citation type="submission" date="2014-09" db="EMBL/GenBank/DDBJ databases">
        <title>Genome sequence of the luminous mushroom Mycena chlorophos for searching fungal bioluminescence genes.</title>
        <authorList>
            <person name="Tanaka Y."/>
            <person name="Kasuga D."/>
            <person name="Oba Y."/>
            <person name="Hase S."/>
            <person name="Sato K."/>
            <person name="Oba Y."/>
            <person name="Sakakibara Y."/>
        </authorList>
    </citation>
    <scope>NUCLEOTIDE SEQUENCE</scope>
</reference>
<dbReference type="Proteomes" id="UP000815677">
    <property type="component" value="Unassembled WGS sequence"/>
</dbReference>
<dbReference type="EMBL" id="DF850023">
    <property type="protein sequence ID" value="GAT61385.1"/>
    <property type="molecule type" value="Genomic_DNA"/>
</dbReference>
<accession>A0ABQ0MDG1</accession>
<sequence>MADNDKLLNAVSNYETLANGQDIHKRCRHMNRVHLVHLLASVAQQAQILHNVSCKTSLHHLTLQIIESMAAINFIYSWDDIDSKGNNNAKSLVYGALFQSENKNLNIQGFKGQVKNHAREFDKLKRDLRKSKTTPI</sequence>
<name>A0ABQ0MDG1_MYCCL</name>
<gene>
    <name evidence="2" type="ORF">MCHLO_17409</name>
</gene>
<protein>
    <submittedName>
        <fullName evidence="2">Uncharacterized protein</fullName>
    </submittedName>
</protein>
<proteinExistence type="predicted"/>
<evidence type="ECO:0000313" key="3">
    <source>
        <dbReference type="Proteomes" id="UP000815677"/>
    </source>
</evidence>
<keyword evidence="3" id="KW-1185">Reference proteome</keyword>
<organism evidence="2 3">
    <name type="scientific">Mycena chlorophos</name>
    <name type="common">Agaric fungus</name>
    <name type="synonym">Agaricus chlorophos</name>
    <dbReference type="NCBI Taxonomy" id="658473"/>
    <lineage>
        <taxon>Eukaryota</taxon>
        <taxon>Fungi</taxon>
        <taxon>Dikarya</taxon>
        <taxon>Basidiomycota</taxon>
        <taxon>Agaricomycotina</taxon>
        <taxon>Agaricomycetes</taxon>
        <taxon>Agaricomycetidae</taxon>
        <taxon>Agaricales</taxon>
        <taxon>Marasmiineae</taxon>
        <taxon>Mycenaceae</taxon>
        <taxon>Mycena</taxon>
    </lineage>
</organism>
<keyword evidence="1" id="KW-0175">Coiled coil</keyword>